<dbReference type="PANTHER" id="PTHR34599:SF1">
    <property type="entry name" value="PHOSPHATIDIC ACID PHOSPHATASE TYPE 2_HALOPEROXIDASE DOMAIN-CONTAINING PROTEIN"/>
    <property type="match status" value="1"/>
</dbReference>
<dbReference type="CDD" id="cd03398">
    <property type="entry name" value="PAP2_haloperoxidase"/>
    <property type="match status" value="1"/>
</dbReference>
<organism evidence="2 3">
    <name type="scientific">Phytohabitans rumicis</name>
    <dbReference type="NCBI Taxonomy" id="1076125"/>
    <lineage>
        <taxon>Bacteria</taxon>
        <taxon>Bacillati</taxon>
        <taxon>Actinomycetota</taxon>
        <taxon>Actinomycetes</taxon>
        <taxon>Micromonosporales</taxon>
        <taxon>Micromonosporaceae</taxon>
    </lineage>
</organism>
<name>A0A6V8LEY7_9ACTN</name>
<comment type="caution">
    <text evidence="2">The sequence shown here is derived from an EMBL/GenBank/DDBJ whole genome shotgun (WGS) entry which is preliminary data.</text>
</comment>
<keyword evidence="3" id="KW-1185">Reference proteome</keyword>
<feature type="domain" description="Phosphatidic acid phosphatase type 2/haloperoxidase" evidence="1">
    <location>
        <begin position="272"/>
        <end position="399"/>
    </location>
</feature>
<dbReference type="InterPro" id="IPR000326">
    <property type="entry name" value="PAP2/HPO"/>
</dbReference>
<proteinExistence type="predicted"/>
<sequence>MLVPGFVLASPVQPAAAASTNSVIVWDEYAQKSIWDVAAQGPNVQGRSFTMVHGAIYDAVNAISGKPYQPYLVAPPATGTESKDAAVAAAAHQVLLSLFPGQQPALQAQYDAYLAGIPDGPAKTGGIAIGNQAAAAMIAARVNDGYLGPQTWVHGATPGAWRPVPPNFGSDGAWTGFMKPFAIPSAAAFRTAGPPALTSNAYTKDFNEVKKIGAVNSTTRTADQTDSARWWHDRRLTEWEIKRQVATNRGLNTLQAARMFAMADVAATDAVIACYEDKYFWNFWRPVTAIQLADTDGNAATVADPTWMPVLVTPPFPDHPSGHTCYTAATMATLAYFYQRDNISFSAFSPASNSTRSFTSFSSALIEVINARVWGGIHFRTADNQGALLGAKVAAYTIAHYFRPS</sequence>
<dbReference type="Proteomes" id="UP000482960">
    <property type="component" value="Unassembled WGS sequence"/>
</dbReference>
<dbReference type="AlphaFoldDB" id="A0A6V8LEY7"/>
<dbReference type="PANTHER" id="PTHR34599">
    <property type="entry name" value="PEROXIDASE-RELATED"/>
    <property type="match status" value="1"/>
</dbReference>
<dbReference type="SUPFAM" id="SSF48317">
    <property type="entry name" value="Acid phosphatase/Vanadium-dependent haloperoxidase"/>
    <property type="match status" value="1"/>
</dbReference>
<accession>A0A6V8LEY7</accession>
<dbReference type="Gene3D" id="1.10.606.20">
    <property type="match status" value="1"/>
</dbReference>
<reference evidence="2 3" key="1">
    <citation type="submission" date="2020-03" db="EMBL/GenBank/DDBJ databases">
        <title>Whole genome shotgun sequence of Phytohabitans rumicis NBRC 108638.</title>
        <authorList>
            <person name="Komaki H."/>
            <person name="Tamura T."/>
        </authorList>
    </citation>
    <scope>NUCLEOTIDE SEQUENCE [LARGE SCALE GENOMIC DNA]</scope>
    <source>
        <strain evidence="2 3">NBRC 108638</strain>
    </source>
</reference>
<evidence type="ECO:0000313" key="2">
    <source>
        <dbReference type="EMBL" id="GFJ94230.1"/>
    </source>
</evidence>
<dbReference type="InterPro" id="IPR052559">
    <property type="entry name" value="V-haloperoxidase"/>
</dbReference>
<reference evidence="2 3" key="2">
    <citation type="submission" date="2020-03" db="EMBL/GenBank/DDBJ databases">
        <authorList>
            <person name="Ichikawa N."/>
            <person name="Kimura A."/>
            <person name="Kitahashi Y."/>
            <person name="Uohara A."/>
        </authorList>
    </citation>
    <scope>NUCLEOTIDE SEQUENCE [LARGE SCALE GENOMIC DNA]</scope>
    <source>
        <strain evidence="2 3">NBRC 108638</strain>
    </source>
</reference>
<evidence type="ECO:0000259" key="1">
    <source>
        <dbReference type="Pfam" id="PF01569"/>
    </source>
</evidence>
<evidence type="ECO:0000313" key="3">
    <source>
        <dbReference type="Proteomes" id="UP000482960"/>
    </source>
</evidence>
<dbReference type="Pfam" id="PF01569">
    <property type="entry name" value="PAP2"/>
    <property type="match status" value="1"/>
</dbReference>
<gene>
    <name evidence="2" type="ORF">Prum_078720</name>
</gene>
<dbReference type="EMBL" id="BLPG01000001">
    <property type="protein sequence ID" value="GFJ94230.1"/>
    <property type="molecule type" value="Genomic_DNA"/>
</dbReference>
<protein>
    <recommendedName>
        <fullName evidence="1">Phosphatidic acid phosphatase type 2/haloperoxidase domain-containing protein</fullName>
    </recommendedName>
</protein>
<dbReference type="InterPro" id="IPR036938">
    <property type="entry name" value="PAP2/HPO_sf"/>
</dbReference>